<dbReference type="PANTHER" id="PTHR11717">
    <property type="entry name" value="LOW MOLECULAR WEIGHT PROTEIN TYROSINE PHOSPHATASE"/>
    <property type="match status" value="1"/>
</dbReference>
<dbReference type="GO" id="GO:0004725">
    <property type="term" value="F:protein tyrosine phosphatase activity"/>
    <property type="evidence" value="ECO:0007669"/>
    <property type="project" value="UniProtKB-EC"/>
</dbReference>
<evidence type="ECO:0000313" key="6">
    <source>
        <dbReference type="EMBL" id="MFC0309300.1"/>
    </source>
</evidence>
<gene>
    <name evidence="6" type="ORF">ACFFHK_06190</name>
</gene>
<dbReference type="EC" id="3.1.3.48" evidence="2"/>
<proteinExistence type="inferred from homology"/>
<organism evidence="6 7">
    <name type="scientific">Gallibacterium trehalosifermentans</name>
    <dbReference type="NCBI Taxonomy" id="516935"/>
    <lineage>
        <taxon>Bacteria</taxon>
        <taxon>Pseudomonadati</taxon>
        <taxon>Pseudomonadota</taxon>
        <taxon>Gammaproteobacteria</taxon>
        <taxon>Pasteurellales</taxon>
        <taxon>Pasteurellaceae</taxon>
        <taxon>Gallibacterium</taxon>
    </lineage>
</organism>
<comment type="similarity">
    <text evidence="1">Belongs to the low molecular weight phosphotyrosine protein phosphatase family.</text>
</comment>
<keyword evidence="4" id="KW-0904">Protein phosphatase</keyword>
<dbReference type="InterPro" id="IPR017867">
    <property type="entry name" value="Tyr_phospatase_low_mol_wt"/>
</dbReference>
<dbReference type="InterPro" id="IPR023485">
    <property type="entry name" value="Ptyr_pPase"/>
</dbReference>
<keyword evidence="3 6" id="KW-0378">Hydrolase</keyword>
<dbReference type="PRINTS" id="PR00719">
    <property type="entry name" value="LMWPTPASE"/>
</dbReference>
<dbReference type="SMART" id="SM00226">
    <property type="entry name" value="LMWPc"/>
    <property type="match status" value="1"/>
</dbReference>
<evidence type="ECO:0000256" key="4">
    <source>
        <dbReference type="ARBA" id="ARBA00022912"/>
    </source>
</evidence>
<dbReference type="RefSeq" id="WP_382370629.1">
    <property type="nucleotide sequence ID" value="NZ_JBHLWB010000006.1"/>
</dbReference>
<dbReference type="InterPro" id="IPR036196">
    <property type="entry name" value="Ptyr_pPase_sf"/>
</dbReference>
<dbReference type="Pfam" id="PF01451">
    <property type="entry name" value="LMWPc"/>
    <property type="match status" value="1"/>
</dbReference>
<dbReference type="CDD" id="cd16343">
    <property type="entry name" value="LMWPTP"/>
    <property type="match status" value="1"/>
</dbReference>
<dbReference type="InterPro" id="IPR050438">
    <property type="entry name" value="LMW_PTPase"/>
</dbReference>
<evidence type="ECO:0000256" key="1">
    <source>
        <dbReference type="ARBA" id="ARBA00011063"/>
    </source>
</evidence>
<dbReference type="EMBL" id="JBHLWB010000006">
    <property type="protein sequence ID" value="MFC0309300.1"/>
    <property type="molecule type" value="Genomic_DNA"/>
</dbReference>
<dbReference type="PANTHER" id="PTHR11717:SF7">
    <property type="entry name" value="LOW MOLECULAR WEIGHT PHOSPHOTYROSINE PROTEIN PHOSPHATASE"/>
    <property type="match status" value="1"/>
</dbReference>
<dbReference type="SUPFAM" id="SSF52788">
    <property type="entry name" value="Phosphotyrosine protein phosphatases I"/>
    <property type="match status" value="1"/>
</dbReference>
<evidence type="ECO:0000256" key="3">
    <source>
        <dbReference type="ARBA" id="ARBA00022801"/>
    </source>
</evidence>
<dbReference type="Proteomes" id="UP001589767">
    <property type="component" value="Unassembled WGS sequence"/>
</dbReference>
<name>A0ABV6H3D1_9PAST</name>
<reference evidence="6 7" key="1">
    <citation type="submission" date="2024-09" db="EMBL/GenBank/DDBJ databases">
        <authorList>
            <person name="Sun Q."/>
            <person name="Mori K."/>
        </authorList>
    </citation>
    <scope>NUCLEOTIDE SEQUENCE [LARGE SCALE GENOMIC DNA]</scope>
    <source>
        <strain evidence="6 7">CCM 7539</strain>
    </source>
</reference>
<feature type="domain" description="Phosphotyrosine protein phosphatase I" evidence="5">
    <location>
        <begin position="4"/>
        <end position="150"/>
    </location>
</feature>
<evidence type="ECO:0000256" key="2">
    <source>
        <dbReference type="ARBA" id="ARBA00013064"/>
    </source>
</evidence>
<comment type="caution">
    <text evidence="6">The sequence shown here is derived from an EMBL/GenBank/DDBJ whole genome shotgun (WGS) entry which is preliminary data.</text>
</comment>
<protein>
    <recommendedName>
        <fullName evidence="2">protein-tyrosine-phosphatase</fullName>
        <ecNumber evidence="2">3.1.3.48</ecNumber>
    </recommendedName>
</protein>
<sequence>MQKIRILFICLGNICRSPMAEFIFKDKVKKANLTEQIFVDSAGTAGWHSGAGMHCGTADMLDLHKIENHGFRSRQVTKQDLQQFDYLIGMDNSNINELEKLFGYQPEKIFKITDLCSWLPKDHIPDPWYTGNFTETYELLESCCEALLVKIKQQLK</sequence>
<dbReference type="Gene3D" id="3.40.50.2300">
    <property type="match status" value="1"/>
</dbReference>
<evidence type="ECO:0000259" key="5">
    <source>
        <dbReference type="SMART" id="SM00226"/>
    </source>
</evidence>
<keyword evidence="7" id="KW-1185">Reference proteome</keyword>
<accession>A0ABV6H3D1</accession>
<evidence type="ECO:0000313" key="7">
    <source>
        <dbReference type="Proteomes" id="UP001589767"/>
    </source>
</evidence>